<protein>
    <recommendedName>
        <fullName evidence="3 7">Nicotinate phosphoribosyltransferase</fullName>
        <shortName evidence="7">NAPRTase</shortName>
        <ecNumber evidence="3 7">6.3.4.21</ecNumber>
    </recommendedName>
</protein>
<evidence type="ECO:0000256" key="1">
    <source>
        <dbReference type="ARBA" id="ARBA00004952"/>
    </source>
</evidence>
<comment type="function">
    <text evidence="7 8">Catalyzes the synthesis of beta-nicotinate D-ribonucleotide from nicotinate and 5-phospho-D-ribose 1-phosphate at the expense of ATP.</text>
</comment>
<dbReference type="NCBIfam" id="TIGR01514">
    <property type="entry name" value="NAPRTase"/>
    <property type="match status" value="1"/>
</dbReference>
<reference evidence="11 12" key="1">
    <citation type="submission" date="2021-02" db="EMBL/GenBank/DDBJ databases">
        <title>Complete genome of Desulfoluna sp. strain ASN36.</title>
        <authorList>
            <person name="Takahashi A."/>
            <person name="Kojima H."/>
            <person name="Fukui M."/>
        </authorList>
    </citation>
    <scope>NUCLEOTIDE SEQUENCE [LARGE SCALE GENOMIC DNA]</scope>
    <source>
        <strain evidence="11 12">ASN36</strain>
    </source>
</reference>
<keyword evidence="12" id="KW-1185">Reference proteome</keyword>
<keyword evidence="6 7" id="KW-0662">Pyridine nucleotide biosynthesis</keyword>
<dbReference type="InterPro" id="IPR007229">
    <property type="entry name" value="Nic_PRibTrfase-Fam"/>
</dbReference>
<dbReference type="InterPro" id="IPR041525">
    <property type="entry name" value="N/Namide_PRibTrfase"/>
</dbReference>
<gene>
    <name evidence="7 11" type="primary">pncB</name>
    <name evidence="11" type="ORF">DSLASN_06680</name>
</gene>
<evidence type="ECO:0000313" key="12">
    <source>
        <dbReference type="Proteomes" id="UP001320148"/>
    </source>
</evidence>
<keyword evidence="11" id="KW-0808">Transferase</keyword>
<keyword evidence="11" id="KW-0328">Glycosyltransferase</keyword>
<name>A0ABN6EZK1_9BACT</name>
<dbReference type="Pfam" id="PF04095">
    <property type="entry name" value="NAPRTase"/>
    <property type="match status" value="1"/>
</dbReference>
<dbReference type="SUPFAM" id="SSF54675">
    <property type="entry name" value="Nicotinate/Quinolinate PRTase N-terminal domain-like"/>
    <property type="match status" value="1"/>
</dbReference>
<dbReference type="NCBIfam" id="NF003704">
    <property type="entry name" value="PRK05321.1"/>
    <property type="match status" value="1"/>
</dbReference>
<dbReference type="RefSeq" id="WP_236891326.1">
    <property type="nucleotide sequence ID" value="NZ_AP024488.1"/>
</dbReference>
<evidence type="ECO:0000256" key="8">
    <source>
        <dbReference type="RuleBase" id="RU003838"/>
    </source>
</evidence>
<evidence type="ECO:0000256" key="5">
    <source>
        <dbReference type="ARBA" id="ARBA00022598"/>
    </source>
</evidence>
<comment type="similarity">
    <text evidence="2 7 8">Belongs to the NAPRTase family.</text>
</comment>
<feature type="domain" description="Nicotinate/nicotinamide phosphoribosyltransferase" evidence="9">
    <location>
        <begin position="190"/>
        <end position="413"/>
    </location>
</feature>
<dbReference type="PANTHER" id="PTHR11098">
    <property type="entry name" value="NICOTINATE PHOSPHORIBOSYLTRANSFERASE"/>
    <property type="match status" value="1"/>
</dbReference>
<comment type="PTM">
    <text evidence="7 8">Transiently phosphorylated on a His residue during the reaction cycle. Phosphorylation strongly increases the affinity for substrates and increases the rate of nicotinate D-ribonucleotide production. Dephosphorylation regenerates the low-affinity form of the enzyme, leading to product release.</text>
</comment>
<dbReference type="HAMAP" id="MF_00570">
    <property type="entry name" value="NAPRTase"/>
    <property type="match status" value="1"/>
</dbReference>
<evidence type="ECO:0000313" key="11">
    <source>
        <dbReference type="EMBL" id="BCS95036.1"/>
    </source>
</evidence>
<organism evidence="11 12">
    <name type="scientific">Desulfoluna limicola</name>
    <dbReference type="NCBI Taxonomy" id="2810562"/>
    <lineage>
        <taxon>Bacteria</taxon>
        <taxon>Pseudomonadati</taxon>
        <taxon>Thermodesulfobacteriota</taxon>
        <taxon>Desulfobacteria</taxon>
        <taxon>Desulfobacterales</taxon>
        <taxon>Desulfolunaceae</taxon>
        <taxon>Desulfoluna</taxon>
    </lineage>
</organism>
<feature type="modified residue" description="Phosphohistidine; by autocatalysis" evidence="7">
    <location>
        <position position="242"/>
    </location>
</feature>
<evidence type="ECO:0000256" key="7">
    <source>
        <dbReference type="HAMAP-Rule" id="MF_00570"/>
    </source>
</evidence>
<evidence type="ECO:0000256" key="2">
    <source>
        <dbReference type="ARBA" id="ARBA00010897"/>
    </source>
</evidence>
<dbReference type="CDD" id="cd01401">
    <property type="entry name" value="PncB_like"/>
    <property type="match status" value="1"/>
</dbReference>
<feature type="domain" description="Nicotinate phosphoribosyltransferase N-terminal" evidence="10">
    <location>
        <begin position="34"/>
        <end position="152"/>
    </location>
</feature>
<dbReference type="PANTHER" id="PTHR11098:SF1">
    <property type="entry name" value="NICOTINATE PHOSPHORIBOSYLTRANSFERASE"/>
    <property type="match status" value="1"/>
</dbReference>
<keyword evidence="4 7" id="KW-0597">Phosphoprotein</keyword>
<evidence type="ECO:0000259" key="9">
    <source>
        <dbReference type="Pfam" id="PF04095"/>
    </source>
</evidence>
<dbReference type="InterPro" id="IPR036068">
    <property type="entry name" value="Nicotinate_pribotase-like_C"/>
</dbReference>
<dbReference type="PIRSF" id="PIRSF000484">
    <property type="entry name" value="NAPRT"/>
    <property type="match status" value="1"/>
</dbReference>
<evidence type="ECO:0000256" key="4">
    <source>
        <dbReference type="ARBA" id="ARBA00022553"/>
    </source>
</evidence>
<dbReference type="GO" id="GO:0016757">
    <property type="term" value="F:glycosyltransferase activity"/>
    <property type="evidence" value="ECO:0007669"/>
    <property type="project" value="UniProtKB-KW"/>
</dbReference>
<accession>A0ABN6EZK1</accession>
<proteinExistence type="inferred from homology"/>
<dbReference type="Proteomes" id="UP001320148">
    <property type="component" value="Chromosome"/>
</dbReference>
<dbReference type="SUPFAM" id="SSF51690">
    <property type="entry name" value="Nicotinate/Quinolinate PRTase C-terminal domain-like"/>
    <property type="match status" value="1"/>
</dbReference>
<dbReference type="InterPro" id="IPR040727">
    <property type="entry name" value="NAPRTase_N"/>
</dbReference>
<sequence>MTPDRGTFLKRFRLSGATTVEIHPLTTPIIQSLLDTDLYKLTMMQGVLHQFPWAEVEYEFRCRNLGIDFAPVLEDVDRELDHICRLRFSNDELEFLEGLRFIKRDFIEFLRLFRLNREFITAEMEGEDYVLKIKGPWLHTILYEVPVLAIINEVYFRHHHPGADLEEGLKRLRSKIDLVKEETEKGLQLKFSDFGTRRRFSRDWQETVIKELKSALPDNFMGTSNVYYAWKYNLTPVGTMAHEWLMACQALGPRLADSQKFALEHWAQEYRGDLGIALSDVAGFDAFLKDFDMYFAKLFDGCRHDSGDPIEWGEKLIAHYESLRINAASKVAVFSDGLSFPRAIEIARHFEGRLINYFGIGTNLTNDVVGEPLQIVIKMTRCQGTPVAKLSDSPGKQMCDDQEYLDYMKRVFGKR</sequence>
<evidence type="ECO:0000256" key="3">
    <source>
        <dbReference type="ARBA" id="ARBA00013236"/>
    </source>
</evidence>
<comment type="catalytic activity">
    <reaction evidence="7 8">
        <text>5-phospho-alpha-D-ribose 1-diphosphate + nicotinate + ATP + H2O = nicotinate beta-D-ribonucleotide + ADP + phosphate + diphosphate</text>
        <dbReference type="Rhea" id="RHEA:36163"/>
        <dbReference type="ChEBI" id="CHEBI:15377"/>
        <dbReference type="ChEBI" id="CHEBI:30616"/>
        <dbReference type="ChEBI" id="CHEBI:32544"/>
        <dbReference type="ChEBI" id="CHEBI:33019"/>
        <dbReference type="ChEBI" id="CHEBI:43474"/>
        <dbReference type="ChEBI" id="CHEBI:57502"/>
        <dbReference type="ChEBI" id="CHEBI:58017"/>
        <dbReference type="ChEBI" id="CHEBI:456216"/>
        <dbReference type="EC" id="6.3.4.21"/>
    </reaction>
</comment>
<comment type="pathway">
    <text evidence="1 7 8">Cofactor biosynthesis; NAD(+) biosynthesis; nicotinate D-ribonucleotide from nicotinate: step 1/1.</text>
</comment>
<evidence type="ECO:0000256" key="6">
    <source>
        <dbReference type="ARBA" id="ARBA00022642"/>
    </source>
</evidence>
<dbReference type="EMBL" id="AP024488">
    <property type="protein sequence ID" value="BCS95036.1"/>
    <property type="molecule type" value="Genomic_DNA"/>
</dbReference>
<dbReference type="InterPro" id="IPR006406">
    <property type="entry name" value="Nic_PRibTrfase"/>
</dbReference>
<dbReference type="Gene3D" id="3.20.140.10">
    <property type="entry name" value="nicotinate phosphoribosyltransferase"/>
    <property type="match status" value="1"/>
</dbReference>
<keyword evidence="5 7" id="KW-0436">Ligase</keyword>
<dbReference type="EC" id="6.3.4.21" evidence="3 7"/>
<evidence type="ECO:0000259" key="10">
    <source>
        <dbReference type="Pfam" id="PF17767"/>
    </source>
</evidence>
<dbReference type="Pfam" id="PF17767">
    <property type="entry name" value="NAPRTase_N"/>
    <property type="match status" value="1"/>
</dbReference>